<dbReference type="PROSITE" id="PS50097">
    <property type="entry name" value="BTB"/>
    <property type="match status" value="1"/>
</dbReference>
<dbReference type="CDD" id="cd18186">
    <property type="entry name" value="BTB_POZ_ZBTB_KLHL-like"/>
    <property type="match status" value="1"/>
</dbReference>
<dbReference type="AlphaFoldDB" id="A0A165QDR5"/>
<dbReference type="EMBL" id="KV429059">
    <property type="protein sequence ID" value="KZT69319.1"/>
    <property type="molecule type" value="Genomic_DNA"/>
</dbReference>
<keyword evidence="3" id="KW-1185">Reference proteome</keyword>
<dbReference type="Gene3D" id="3.30.710.10">
    <property type="entry name" value="Potassium Channel Kv1.1, Chain A"/>
    <property type="match status" value="1"/>
</dbReference>
<dbReference type="InterPro" id="IPR011333">
    <property type="entry name" value="SKP1/BTB/POZ_sf"/>
</dbReference>
<evidence type="ECO:0000259" key="1">
    <source>
        <dbReference type="PROSITE" id="PS50097"/>
    </source>
</evidence>
<accession>A0A165QDR5</accession>
<evidence type="ECO:0000313" key="2">
    <source>
        <dbReference type="EMBL" id="KZT69319.1"/>
    </source>
</evidence>
<name>A0A165QDR5_9APHY</name>
<dbReference type="SUPFAM" id="SSF54695">
    <property type="entry name" value="POZ domain"/>
    <property type="match status" value="1"/>
</dbReference>
<dbReference type="Proteomes" id="UP000076727">
    <property type="component" value="Unassembled WGS sequence"/>
</dbReference>
<reference evidence="2 3" key="1">
    <citation type="journal article" date="2016" name="Mol. Biol. Evol.">
        <title>Comparative Genomics of Early-Diverging Mushroom-Forming Fungi Provides Insights into the Origins of Lignocellulose Decay Capabilities.</title>
        <authorList>
            <person name="Nagy L.G."/>
            <person name="Riley R."/>
            <person name="Tritt A."/>
            <person name="Adam C."/>
            <person name="Daum C."/>
            <person name="Floudas D."/>
            <person name="Sun H."/>
            <person name="Yadav J.S."/>
            <person name="Pangilinan J."/>
            <person name="Larsson K.H."/>
            <person name="Matsuura K."/>
            <person name="Barry K."/>
            <person name="Labutti K."/>
            <person name="Kuo R."/>
            <person name="Ohm R.A."/>
            <person name="Bhattacharya S.S."/>
            <person name="Shirouzu T."/>
            <person name="Yoshinaga Y."/>
            <person name="Martin F.M."/>
            <person name="Grigoriev I.V."/>
            <person name="Hibbett D.S."/>
        </authorList>
    </citation>
    <scope>NUCLEOTIDE SEQUENCE [LARGE SCALE GENOMIC DNA]</scope>
    <source>
        <strain evidence="2 3">L-15889</strain>
    </source>
</reference>
<organism evidence="2 3">
    <name type="scientific">Daedalea quercina L-15889</name>
    <dbReference type="NCBI Taxonomy" id="1314783"/>
    <lineage>
        <taxon>Eukaryota</taxon>
        <taxon>Fungi</taxon>
        <taxon>Dikarya</taxon>
        <taxon>Basidiomycota</taxon>
        <taxon>Agaricomycotina</taxon>
        <taxon>Agaricomycetes</taxon>
        <taxon>Polyporales</taxon>
        <taxon>Fomitopsis</taxon>
    </lineage>
</organism>
<proteinExistence type="predicted"/>
<dbReference type="InterPro" id="IPR000210">
    <property type="entry name" value="BTB/POZ_dom"/>
</dbReference>
<protein>
    <recommendedName>
        <fullName evidence="1">BTB domain-containing protein</fullName>
    </recommendedName>
</protein>
<evidence type="ECO:0000313" key="3">
    <source>
        <dbReference type="Proteomes" id="UP000076727"/>
    </source>
</evidence>
<feature type="domain" description="BTB" evidence="1">
    <location>
        <begin position="26"/>
        <end position="90"/>
    </location>
</feature>
<dbReference type="Pfam" id="PF00651">
    <property type="entry name" value="BTB"/>
    <property type="match status" value="1"/>
</dbReference>
<dbReference type="STRING" id="1314783.A0A165QDR5"/>
<gene>
    <name evidence="2" type="ORF">DAEQUDRAFT_757084</name>
</gene>
<sequence>MSTPTSPRATSGDPKIAPALFNRPDADTILCSPDNTHFRVHRQILSIASPIFETMFSLPQPPPTSLPETLPLVEVEEDARTLEDLLRIFYPVRDPQLTIYLFTDWQHISSVTRAALKYEIVQAVEFMKARLTAGVECSPLEVFCMACKHGLESIAKIAAVRLAAPGNQGVLEAYVPQLEDIPAGCYHRLIQAVDRQISSADEVNFCPQGDKSAHATGRQEPSAYYRVRDPDDASLSENGIRTTDNVYYNLPEDTFLTLQSPHLIAAEELSTAPKDEGVATSAVVNSPVLALPEDSKTLELLLRTEREDPDELVVIACGLRAAANYEMLRVRDTLAKRWRAISAEDPLQAYLLASAHGLKAESIAAAKHILSWNTKKLRAAFIPAMEHVSAGHYFRLLRYHQHCVAAAEDALGKSWAAAFPPAILMSCPSGGLGCGHPRSRWANACFARLQALRDCPRKVVENDTSLVGELCFQAASCSRCATSVSPTDIIAILTNFTHANEEIIKGVDTNLLFKTHG</sequence>
<dbReference type="OrthoDB" id="3164835at2759"/>